<keyword evidence="2" id="KW-0472">Membrane</keyword>
<evidence type="ECO:0000256" key="2">
    <source>
        <dbReference type="SAM" id="Phobius"/>
    </source>
</evidence>
<keyword evidence="2" id="KW-1133">Transmembrane helix</keyword>
<feature type="region of interest" description="Disordered" evidence="1">
    <location>
        <begin position="15"/>
        <end position="42"/>
    </location>
</feature>
<feature type="transmembrane region" description="Helical" evidence="2">
    <location>
        <begin position="48"/>
        <end position="68"/>
    </location>
</feature>
<evidence type="ECO:0000313" key="4">
    <source>
        <dbReference type="Proteomes" id="UP001492380"/>
    </source>
</evidence>
<keyword evidence="2" id="KW-0812">Transmembrane</keyword>
<name>A0ABR1Y998_9PEZI</name>
<accession>A0ABR1Y998</accession>
<proteinExistence type="predicted"/>
<organism evidence="3 4">
    <name type="scientific">Phyllosticta capitalensis</name>
    <dbReference type="NCBI Taxonomy" id="121624"/>
    <lineage>
        <taxon>Eukaryota</taxon>
        <taxon>Fungi</taxon>
        <taxon>Dikarya</taxon>
        <taxon>Ascomycota</taxon>
        <taxon>Pezizomycotina</taxon>
        <taxon>Dothideomycetes</taxon>
        <taxon>Dothideomycetes incertae sedis</taxon>
        <taxon>Botryosphaeriales</taxon>
        <taxon>Phyllostictaceae</taxon>
        <taxon>Phyllosticta</taxon>
    </lineage>
</organism>
<dbReference type="Proteomes" id="UP001492380">
    <property type="component" value="Unassembled WGS sequence"/>
</dbReference>
<evidence type="ECO:0000313" key="3">
    <source>
        <dbReference type="EMBL" id="KAK8222683.1"/>
    </source>
</evidence>
<sequence>MCSIRPSLLHRLPSLLSPPGSTSARKYTQVLPSSKSLTSPRSKMDNRTIGIVLGISMAVVVLGFIAFWTTQLWRERRQDGRCDEEEVDPPARPLPPPRNDGTFWLEVLERHDPPGQPASEEGRKAAYIYE</sequence>
<protein>
    <submittedName>
        <fullName evidence="3">Uncharacterized protein</fullName>
    </submittedName>
</protein>
<feature type="region of interest" description="Disordered" evidence="1">
    <location>
        <begin position="78"/>
        <end position="130"/>
    </location>
</feature>
<evidence type="ECO:0000256" key="1">
    <source>
        <dbReference type="SAM" id="MobiDB-lite"/>
    </source>
</evidence>
<dbReference type="EMBL" id="JBBWRZ010000015">
    <property type="protein sequence ID" value="KAK8222683.1"/>
    <property type="molecule type" value="Genomic_DNA"/>
</dbReference>
<keyword evidence="4" id="KW-1185">Reference proteome</keyword>
<reference evidence="3 4" key="1">
    <citation type="submission" date="2024-04" db="EMBL/GenBank/DDBJ databases">
        <title>Phyllosticta paracitricarpa is synonymous to the EU quarantine fungus P. citricarpa based on phylogenomic analyses.</title>
        <authorList>
            <consortium name="Lawrence Berkeley National Laboratory"/>
            <person name="Van Ingen-Buijs V.A."/>
            <person name="Van Westerhoven A.C."/>
            <person name="Haridas S."/>
            <person name="Skiadas P."/>
            <person name="Martin F."/>
            <person name="Groenewald J.Z."/>
            <person name="Crous P.W."/>
            <person name="Seidl M.F."/>
        </authorList>
    </citation>
    <scope>NUCLEOTIDE SEQUENCE [LARGE SCALE GENOMIC DNA]</scope>
    <source>
        <strain evidence="3 4">CBS 123374</strain>
    </source>
</reference>
<comment type="caution">
    <text evidence="3">The sequence shown here is derived from an EMBL/GenBank/DDBJ whole genome shotgun (WGS) entry which is preliminary data.</text>
</comment>
<feature type="compositionally biased region" description="Polar residues" evidence="1">
    <location>
        <begin position="24"/>
        <end position="41"/>
    </location>
</feature>
<gene>
    <name evidence="3" type="ORF">HDK90DRAFT_470990</name>
</gene>